<dbReference type="PROSITE" id="PS51197">
    <property type="entry name" value="HTH_RRF2_2"/>
    <property type="match status" value="1"/>
</dbReference>
<organism evidence="3 4">
    <name type="scientific">Ilumatobacter coccineus (strain NBRC 103263 / KCTC 29153 / YM16-304)</name>
    <dbReference type="NCBI Taxonomy" id="1313172"/>
    <lineage>
        <taxon>Bacteria</taxon>
        <taxon>Bacillati</taxon>
        <taxon>Actinomycetota</taxon>
        <taxon>Acidimicrobiia</taxon>
        <taxon>Acidimicrobiales</taxon>
        <taxon>Ilumatobacteraceae</taxon>
        <taxon>Ilumatobacter</taxon>
    </lineage>
</organism>
<feature type="region of interest" description="Disordered" evidence="2">
    <location>
        <begin position="150"/>
        <end position="174"/>
    </location>
</feature>
<dbReference type="EMBL" id="AP012057">
    <property type="protein sequence ID" value="BAN03604.1"/>
    <property type="molecule type" value="Genomic_DNA"/>
</dbReference>
<keyword evidence="4" id="KW-1185">Reference proteome</keyword>
<dbReference type="NCBIfam" id="TIGR00738">
    <property type="entry name" value="rrf2_super"/>
    <property type="match status" value="1"/>
</dbReference>
<proteinExistence type="predicted"/>
<dbReference type="InterPro" id="IPR036388">
    <property type="entry name" value="WH-like_DNA-bd_sf"/>
</dbReference>
<evidence type="ECO:0000256" key="2">
    <source>
        <dbReference type="SAM" id="MobiDB-lite"/>
    </source>
</evidence>
<dbReference type="KEGG" id="aym:YM304_32900"/>
<dbReference type="OrthoDB" id="9808360at2"/>
<dbReference type="PANTHER" id="PTHR33221:SF5">
    <property type="entry name" value="HTH-TYPE TRANSCRIPTIONAL REGULATOR ISCR"/>
    <property type="match status" value="1"/>
</dbReference>
<evidence type="ECO:0000256" key="1">
    <source>
        <dbReference type="ARBA" id="ARBA00023125"/>
    </source>
</evidence>
<sequence>MRISERVDNAVRAMAELAAADGVLLTAEVIGSRQGVSTKYLHDILRDLKRAELVRTKRGPDGGFSLSLPADDISLADVFRAIDGPLADIHDESLRSLSYEAPAESLPVVWMAIRASLRRVLETVSLADLVNGELPDEVVALAAEYGNDTRYASGSDAPETSQGRGLPSHTTRTP</sequence>
<evidence type="ECO:0000313" key="4">
    <source>
        <dbReference type="Proteomes" id="UP000011863"/>
    </source>
</evidence>
<dbReference type="GO" id="GO:0003700">
    <property type="term" value="F:DNA-binding transcription factor activity"/>
    <property type="evidence" value="ECO:0007669"/>
    <property type="project" value="TreeGrafter"/>
</dbReference>
<accession>A0A6C7E7F3</accession>
<gene>
    <name evidence="3" type="ORF">YM304_32900</name>
</gene>
<dbReference type="PANTHER" id="PTHR33221">
    <property type="entry name" value="WINGED HELIX-TURN-HELIX TRANSCRIPTIONAL REGULATOR, RRF2 FAMILY"/>
    <property type="match status" value="1"/>
</dbReference>
<dbReference type="GO" id="GO:0003677">
    <property type="term" value="F:DNA binding"/>
    <property type="evidence" value="ECO:0007669"/>
    <property type="project" value="UniProtKB-KW"/>
</dbReference>
<dbReference type="Pfam" id="PF02082">
    <property type="entry name" value="Rrf2"/>
    <property type="match status" value="1"/>
</dbReference>
<reference evidence="3 4" key="1">
    <citation type="journal article" date="2013" name="Int. J. Syst. Evol. Microbiol.">
        <title>Ilumatobacter nonamiense sp. nov. and Ilumatobacter coccineum sp. nov., isolated from seashore sand.</title>
        <authorList>
            <person name="Matsumoto A."/>
            <person name="Kasai H."/>
            <person name="Matsuo Y."/>
            <person name="Shizuri Y."/>
            <person name="Ichikawa N."/>
            <person name="Fujita N."/>
            <person name="Omura S."/>
            <person name="Takahashi Y."/>
        </authorList>
    </citation>
    <scope>NUCLEOTIDE SEQUENCE [LARGE SCALE GENOMIC DNA]</scope>
    <source>
        <strain evidence="4">NBRC 103263 / KCTC 29153 / YM16-304</strain>
    </source>
</reference>
<dbReference type="Proteomes" id="UP000011863">
    <property type="component" value="Chromosome"/>
</dbReference>
<dbReference type="SUPFAM" id="SSF46785">
    <property type="entry name" value="Winged helix' DNA-binding domain"/>
    <property type="match status" value="1"/>
</dbReference>
<dbReference type="RefSeq" id="WP_015442851.1">
    <property type="nucleotide sequence ID" value="NC_020520.1"/>
</dbReference>
<dbReference type="AlphaFoldDB" id="A0A6C7E7F3"/>
<name>A0A6C7E7F3_ILUCY</name>
<dbReference type="Gene3D" id="1.10.10.10">
    <property type="entry name" value="Winged helix-like DNA-binding domain superfamily/Winged helix DNA-binding domain"/>
    <property type="match status" value="1"/>
</dbReference>
<evidence type="ECO:0000313" key="3">
    <source>
        <dbReference type="EMBL" id="BAN03604.1"/>
    </source>
</evidence>
<dbReference type="InterPro" id="IPR036390">
    <property type="entry name" value="WH_DNA-bd_sf"/>
</dbReference>
<dbReference type="InterPro" id="IPR000944">
    <property type="entry name" value="Tscrpt_reg_Rrf2"/>
</dbReference>
<protein>
    <submittedName>
        <fullName evidence="3">Putative Rrf2 family DNA-binding protein</fullName>
    </submittedName>
</protein>
<keyword evidence="1 3" id="KW-0238">DNA-binding</keyword>
<feature type="compositionally biased region" description="Polar residues" evidence="2">
    <location>
        <begin position="158"/>
        <end position="174"/>
    </location>
</feature>
<dbReference type="GO" id="GO:0005829">
    <property type="term" value="C:cytosol"/>
    <property type="evidence" value="ECO:0007669"/>
    <property type="project" value="TreeGrafter"/>
</dbReference>